<feature type="region of interest" description="Disordered" evidence="2">
    <location>
        <begin position="66"/>
        <end position="124"/>
    </location>
</feature>
<feature type="compositionally biased region" description="Polar residues" evidence="2">
    <location>
        <begin position="82"/>
        <end position="94"/>
    </location>
</feature>
<dbReference type="Proteomes" id="UP000053271">
    <property type="component" value="Unassembled WGS sequence"/>
</dbReference>
<evidence type="ECO:0000313" key="3">
    <source>
        <dbReference type="EMBL" id="KUN35734.1"/>
    </source>
</evidence>
<dbReference type="EMBL" id="LMWS01000031">
    <property type="protein sequence ID" value="KUN35734.1"/>
    <property type="molecule type" value="Genomic_DNA"/>
</dbReference>
<proteinExistence type="predicted"/>
<reference evidence="3 4" key="1">
    <citation type="submission" date="2015-10" db="EMBL/GenBank/DDBJ databases">
        <title>Draft genome sequence of Streptomyces longwoodensis DSM 41677, type strain for the species Streptomyces longwoodensis.</title>
        <authorList>
            <person name="Ruckert C."/>
            <person name="Winkler A."/>
            <person name="Kalinowski J."/>
            <person name="Kampfer P."/>
            <person name="Glaeser S."/>
        </authorList>
    </citation>
    <scope>NUCLEOTIDE SEQUENCE [LARGE SCALE GENOMIC DNA]</scope>
    <source>
        <strain evidence="3 4">DSM 41677</strain>
    </source>
</reference>
<keyword evidence="1" id="KW-0175">Coiled coil</keyword>
<name>A0A101QT98_9ACTN</name>
<dbReference type="InterPro" id="IPR036388">
    <property type="entry name" value="WH-like_DNA-bd_sf"/>
</dbReference>
<feature type="compositionally biased region" description="Low complexity" evidence="2">
    <location>
        <begin position="108"/>
        <end position="120"/>
    </location>
</feature>
<evidence type="ECO:0000256" key="1">
    <source>
        <dbReference type="SAM" id="Coils"/>
    </source>
</evidence>
<evidence type="ECO:0000313" key="4">
    <source>
        <dbReference type="Proteomes" id="UP000053271"/>
    </source>
</evidence>
<feature type="coiled-coil region" evidence="1">
    <location>
        <begin position="23"/>
        <end position="50"/>
    </location>
</feature>
<evidence type="ECO:0008006" key="5">
    <source>
        <dbReference type="Google" id="ProtNLM"/>
    </source>
</evidence>
<evidence type="ECO:0000256" key="2">
    <source>
        <dbReference type="SAM" id="MobiDB-lite"/>
    </source>
</evidence>
<comment type="caution">
    <text evidence="3">The sequence shown here is derived from an EMBL/GenBank/DDBJ whole genome shotgun (WGS) entry which is preliminary data.</text>
</comment>
<dbReference type="GeneID" id="91427645"/>
<dbReference type="Gene3D" id="1.10.10.10">
    <property type="entry name" value="Winged helix-like DNA-binding domain superfamily/Winged helix DNA-binding domain"/>
    <property type="match status" value="1"/>
</dbReference>
<organism evidence="3 4">
    <name type="scientific">Streptomyces longwoodensis</name>
    <dbReference type="NCBI Taxonomy" id="68231"/>
    <lineage>
        <taxon>Bacteria</taxon>
        <taxon>Bacillati</taxon>
        <taxon>Actinomycetota</taxon>
        <taxon>Actinomycetes</taxon>
        <taxon>Kitasatosporales</taxon>
        <taxon>Streptomycetaceae</taxon>
        <taxon>Streptomyces</taxon>
    </lineage>
</organism>
<sequence>MSGNAVTATELTSQYAAQVANDLERNAKEQERITAEIASLQAQLDGLKHDHTVLVTMQQALGVSQVAAPENDTVQAPRRSEAGSSRSEQSTQAKRMSAASGRGKRASQKPAARAAKKQPATPTLVDLVRQHLTEQSEPRSAAEIAAALVQAHPDRTTKTTVVRTSLEGLVAKNLAQRSKQGNSVFYSASDSQPTASVTQEPATDQGEGSATQP</sequence>
<feature type="region of interest" description="Disordered" evidence="2">
    <location>
        <begin position="175"/>
        <end position="213"/>
    </location>
</feature>
<dbReference type="AlphaFoldDB" id="A0A101QT98"/>
<gene>
    <name evidence="3" type="ORF">AQJ30_23900</name>
</gene>
<accession>A0A101QT98</accession>
<protein>
    <recommendedName>
        <fullName evidence="5">Regulatory protein</fullName>
    </recommendedName>
</protein>
<dbReference type="RefSeq" id="WP_067237639.1">
    <property type="nucleotide sequence ID" value="NZ_KQ948557.1"/>
</dbReference>
<keyword evidence="4" id="KW-1185">Reference proteome</keyword>